<reference evidence="2" key="1">
    <citation type="submission" date="2011-07" db="EMBL/GenBank/DDBJ databases">
        <title>Divergent evolution of antigenic variation in African trypanosomes.</title>
        <authorList>
            <person name="Jackson A.P."/>
            <person name="Berry A."/>
            <person name="Allison H.C."/>
            <person name="Burton P."/>
            <person name="Anderson J."/>
            <person name="Aslett M."/>
            <person name="Brown R."/>
            <person name="Corton N."/>
            <person name="Harris D."/>
            <person name="Hauser H."/>
            <person name="Gamble J."/>
            <person name="Gilderthorp R."/>
            <person name="McQuillan J."/>
            <person name="Quail M.A."/>
            <person name="Sanders M."/>
            <person name="Van Tonder A."/>
            <person name="Ginger M.L."/>
            <person name="Donelson J.E."/>
            <person name="Field M.C."/>
            <person name="Barry J.D."/>
            <person name="Berriman M."/>
            <person name="Hertz-Fowler C."/>
        </authorList>
    </citation>
    <scope>NUCLEOTIDE SEQUENCE [LARGE SCALE GENOMIC DNA]</scope>
    <source>
        <strain evidence="2">IL3000</strain>
    </source>
</reference>
<organism evidence="1 2">
    <name type="scientific">Trypanosoma congolense (strain IL3000)</name>
    <dbReference type="NCBI Taxonomy" id="1068625"/>
    <lineage>
        <taxon>Eukaryota</taxon>
        <taxon>Discoba</taxon>
        <taxon>Euglenozoa</taxon>
        <taxon>Kinetoplastea</taxon>
        <taxon>Metakinetoplastina</taxon>
        <taxon>Trypanosomatida</taxon>
        <taxon>Trypanosomatidae</taxon>
        <taxon>Trypanosoma</taxon>
        <taxon>Nannomonas</taxon>
    </lineage>
</organism>
<keyword evidence="2" id="KW-1185">Reference proteome</keyword>
<dbReference type="Proteomes" id="UP000000702">
    <property type="component" value="Unassembled WGS sequence"/>
</dbReference>
<proteinExistence type="predicted"/>
<evidence type="ECO:0000313" key="2">
    <source>
        <dbReference type="Proteomes" id="UP000000702"/>
    </source>
</evidence>
<reference evidence="1 2" key="2">
    <citation type="journal article" date="2012" name="Proc. Natl. Acad. Sci. U.S.A.">
        <title>Antigenic diversity is generated by distinct evolutionary mechanisms in African trypanosome species.</title>
        <authorList>
            <person name="Jackson A.P."/>
            <person name="Berry A."/>
            <person name="Aslett M."/>
            <person name="Allison H.C."/>
            <person name="Burton P."/>
            <person name="Vavrova-Anderson J."/>
            <person name="Brown R."/>
            <person name="Browne H."/>
            <person name="Corton N."/>
            <person name="Hauser H."/>
            <person name="Gamble J."/>
            <person name="Gilderthorp R."/>
            <person name="Marcello L."/>
            <person name="McQuillan J."/>
            <person name="Otto T.D."/>
            <person name="Quail M.A."/>
            <person name="Sanders M.J."/>
            <person name="van Tonder A."/>
            <person name="Ginger M.L."/>
            <person name="Field M.C."/>
            <person name="Barry J.D."/>
            <person name="Hertz-Fowler C."/>
            <person name="Berriman M."/>
        </authorList>
    </citation>
    <scope>NUCLEOTIDE SEQUENCE [LARGE SCALE GENOMIC DNA]</scope>
    <source>
        <strain evidence="1 2">IL3000</strain>
    </source>
</reference>
<sequence>MQLSSYMTNIVSEVKFLGRAYVDSLMAPEDDHHDGENCEKTADGSNGSVTPAATVVGALGTSLANLIPGASSFIPSSRGAGASDTNLNDECSSVNPEAVNFREVGGGCSAAVVGPAHSSCTRYAKALGGGITTPSAPAPVEEPRVTPASTTIAQKMSTRKSASTRSKFGAVKMVMDPAEVQCLERLAVPSGLAATSPALGHPCGFKGDVVEPVPELVSEAQNWNCIRDEVVQLLKSYVERQVARSAWASGVLRRFADNAIQCLPRGANHDSLSNESTKKTVPLNTSLSGGVWWGTESSLRTCLRNALPAEVWRLDLMDAAPNPSAGVGSPLSRREDASLPETFQTSLKSFQHWCQGRQLYTLLVSEDRTHHHSPPMLPLLAPAMEQCMMDMFISCLSPLIRGVAKSTRESLQSRGVQQKQPHRSGDLPDINSLCEWGKQLMDLFCAPLNEAENVWKRRVQGTSGDNAEHAHTVLAMVTAVQTGTAALWLMREAAIMTLLLVWSLLNEVA</sequence>
<gene>
    <name evidence="1" type="ORF">TCIL3000_0_08190</name>
</gene>
<accession>F9WEV2</accession>
<name>F9WEV2_TRYCI</name>
<dbReference type="VEuPathDB" id="TriTrypDB:TcIL3000_0_08190"/>
<dbReference type="AlphaFoldDB" id="F9WEV2"/>
<dbReference type="EMBL" id="CAEQ01002067">
    <property type="protein sequence ID" value="CCD15818.1"/>
    <property type="molecule type" value="Genomic_DNA"/>
</dbReference>
<protein>
    <submittedName>
        <fullName evidence="1">WGS project CAEQ00000000 data, annotated contig 317</fullName>
    </submittedName>
</protein>
<dbReference type="OMA" id="NCIRDEV"/>
<comment type="caution">
    <text evidence="1">The sequence shown here is derived from an EMBL/GenBank/DDBJ whole genome shotgun (WGS) entry which is preliminary data.</text>
</comment>
<evidence type="ECO:0000313" key="1">
    <source>
        <dbReference type="EMBL" id="CCD15818.1"/>
    </source>
</evidence>